<evidence type="ECO:0000256" key="3">
    <source>
        <dbReference type="ARBA" id="ARBA00022679"/>
    </source>
</evidence>
<name>A0A173Z4Z9_9FIRM</name>
<dbReference type="Pfam" id="PF00535">
    <property type="entry name" value="Glycos_transf_2"/>
    <property type="match status" value="1"/>
</dbReference>
<dbReference type="GO" id="GO:0005886">
    <property type="term" value="C:plasma membrane"/>
    <property type="evidence" value="ECO:0007669"/>
    <property type="project" value="TreeGrafter"/>
</dbReference>
<evidence type="ECO:0000256" key="2">
    <source>
        <dbReference type="ARBA" id="ARBA00022676"/>
    </source>
</evidence>
<sequence length="341" mass="38712">MEKKRLSIVVPVYNEEDNLHHFYEAVRQTMAGLDLDWEIIFVDDGSRDKSRAILAKLEREDARVQPMLLARNYGHQLALTCGLDHADGDVVITMDGDMQHPPELIPELLKYWHEGYDVVQTIRDATRDASWLKRTTSAGYYKFLNLISEVPVQPGGSDFRLMDRKAVLAFRRYREHARFIRGLIGAMGFRQKQLHFTAPPRFAGSSKFSPRKMWRLAVDGVFTCSTFPLRLGLYFGMASLFTSICLFLHVLYETFVSEDTAAGWPTIMACLLFFGGMQLLILGIIGEYLGRTYEETKRRPLYLLARGKPEDLAHGLDDEAAASAIAMANDSVEEPEPAHEN</sequence>
<dbReference type="GO" id="GO:0016757">
    <property type="term" value="F:glycosyltransferase activity"/>
    <property type="evidence" value="ECO:0007669"/>
    <property type="project" value="UniProtKB-KW"/>
</dbReference>
<feature type="transmembrane region" description="Helical" evidence="7">
    <location>
        <begin position="231"/>
        <end position="252"/>
    </location>
</feature>
<keyword evidence="4 7" id="KW-0812">Transmembrane</keyword>
<keyword evidence="10" id="KW-1185">Reference proteome</keyword>
<dbReference type="Proteomes" id="UP000095546">
    <property type="component" value="Unassembled WGS sequence"/>
</dbReference>
<reference evidence="9 10" key="1">
    <citation type="submission" date="2015-09" db="EMBL/GenBank/DDBJ databases">
        <authorList>
            <consortium name="Pathogen Informatics"/>
        </authorList>
    </citation>
    <scope>NUCLEOTIDE SEQUENCE [LARGE SCALE GENOMIC DNA]</scope>
    <source>
        <strain evidence="9 10">2789STDY5608828</strain>
    </source>
</reference>
<gene>
    <name evidence="9" type="primary">yfdH</name>
    <name evidence="9" type="ORF">ERS852385_01139</name>
</gene>
<protein>
    <submittedName>
        <fullName evidence="9">Bactoprenol glucosyl transferase homolog from prophage CPS-53</fullName>
        <ecNumber evidence="9">2.4.1.-</ecNumber>
    </submittedName>
</protein>
<dbReference type="RefSeq" id="WP_055161332.1">
    <property type="nucleotide sequence ID" value="NZ_CABIWZ010000006.1"/>
</dbReference>
<organism evidence="9 10">
    <name type="scientific">Mitsuokella jalaludinii</name>
    <dbReference type="NCBI Taxonomy" id="187979"/>
    <lineage>
        <taxon>Bacteria</taxon>
        <taxon>Bacillati</taxon>
        <taxon>Bacillota</taxon>
        <taxon>Negativicutes</taxon>
        <taxon>Selenomonadales</taxon>
        <taxon>Selenomonadaceae</taxon>
        <taxon>Mitsuokella</taxon>
    </lineage>
</organism>
<keyword evidence="3 9" id="KW-0808">Transferase</keyword>
<dbReference type="eggNOG" id="COG0463">
    <property type="taxonomic scope" value="Bacteria"/>
</dbReference>
<dbReference type="OrthoDB" id="9807778at2"/>
<evidence type="ECO:0000259" key="8">
    <source>
        <dbReference type="Pfam" id="PF00535"/>
    </source>
</evidence>
<dbReference type="InterPro" id="IPR001173">
    <property type="entry name" value="Glyco_trans_2-like"/>
</dbReference>
<dbReference type="PANTHER" id="PTHR48090:SF1">
    <property type="entry name" value="PROPHAGE BACTOPRENOL GLUCOSYL TRANSFERASE HOMOLOG"/>
    <property type="match status" value="1"/>
</dbReference>
<evidence type="ECO:0000313" key="9">
    <source>
        <dbReference type="EMBL" id="CUN70536.1"/>
    </source>
</evidence>
<evidence type="ECO:0000256" key="4">
    <source>
        <dbReference type="ARBA" id="ARBA00022692"/>
    </source>
</evidence>
<evidence type="ECO:0000256" key="5">
    <source>
        <dbReference type="ARBA" id="ARBA00022989"/>
    </source>
</evidence>
<dbReference type="EMBL" id="CYYU01000006">
    <property type="protein sequence ID" value="CUN70536.1"/>
    <property type="molecule type" value="Genomic_DNA"/>
</dbReference>
<dbReference type="AlphaFoldDB" id="A0A173Z4Z9"/>
<evidence type="ECO:0000256" key="1">
    <source>
        <dbReference type="ARBA" id="ARBA00004141"/>
    </source>
</evidence>
<dbReference type="InterPro" id="IPR029044">
    <property type="entry name" value="Nucleotide-diphossugar_trans"/>
</dbReference>
<accession>A0A173Z4Z9</accession>
<feature type="transmembrane region" description="Helical" evidence="7">
    <location>
        <begin position="264"/>
        <end position="289"/>
    </location>
</feature>
<evidence type="ECO:0000256" key="6">
    <source>
        <dbReference type="ARBA" id="ARBA00023136"/>
    </source>
</evidence>
<dbReference type="STRING" id="187979.ERS852385_01139"/>
<dbReference type="CDD" id="cd04187">
    <property type="entry name" value="DPM1_like_bac"/>
    <property type="match status" value="1"/>
</dbReference>
<evidence type="ECO:0000256" key="7">
    <source>
        <dbReference type="SAM" id="Phobius"/>
    </source>
</evidence>
<proteinExistence type="predicted"/>
<comment type="subcellular location">
    <subcellularLocation>
        <location evidence="1">Membrane</location>
        <topology evidence="1">Multi-pass membrane protein</topology>
    </subcellularLocation>
</comment>
<keyword evidence="2 9" id="KW-0328">Glycosyltransferase</keyword>
<keyword evidence="5 7" id="KW-1133">Transmembrane helix</keyword>
<dbReference type="EC" id="2.4.1.-" evidence="9"/>
<dbReference type="SUPFAM" id="SSF53448">
    <property type="entry name" value="Nucleotide-diphospho-sugar transferases"/>
    <property type="match status" value="1"/>
</dbReference>
<feature type="domain" description="Glycosyltransferase 2-like" evidence="8">
    <location>
        <begin position="7"/>
        <end position="167"/>
    </location>
</feature>
<dbReference type="Gene3D" id="3.90.550.10">
    <property type="entry name" value="Spore Coat Polysaccharide Biosynthesis Protein SpsA, Chain A"/>
    <property type="match status" value="1"/>
</dbReference>
<evidence type="ECO:0000313" key="10">
    <source>
        <dbReference type="Proteomes" id="UP000095546"/>
    </source>
</evidence>
<dbReference type="PANTHER" id="PTHR48090">
    <property type="entry name" value="UNDECAPRENYL-PHOSPHATE 4-DEOXY-4-FORMAMIDO-L-ARABINOSE TRANSFERASE-RELATED"/>
    <property type="match status" value="1"/>
</dbReference>
<dbReference type="InterPro" id="IPR050256">
    <property type="entry name" value="Glycosyltransferase_2"/>
</dbReference>
<keyword evidence="6 7" id="KW-0472">Membrane</keyword>